<dbReference type="Pfam" id="PF20722">
    <property type="entry name" value="DUF6830"/>
    <property type="match status" value="1"/>
</dbReference>
<proteinExistence type="predicted"/>
<name>A0A0C9ZZR2_9AGAM</name>
<accession>A0A0C9ZZR2</accession>
<dbReference type="Proteomes" id="UP000054485">
    <property type="component" value="Unassembled WGS sequence"/>
</dbReference>
<dbReference type="InterPro" id="IPR049233">
    <property type="entry name" value="DUF6830"/>
</dbReference>
<dbReference type="OrthoDB" id="3232941at2759"/>
<gene>
    <name evidence="2" type="ORF">CY34DRAFT_111380</name>
</gene>
<organism evidence="2 3">
    <name type="scientific">Suillus luteus UH-Slu-Lm8-n1</name>
    <dbReference type="NCBI Taxonomy" id="930992"/>
    <lineage>
        <taxon>Eukaryota</taxon>
        <taxon>Fungi</taxon>
        <taxon>Dikarya</taxon>
        <taxon>Basidiomycota</taxon>
        <taxon>Agaricomycotina</taxon>
        <taxon>Agaricomycetes</taxon>
        <taxon>Agaricomycetidae</taxon>
        <taxon>Boletales</taxon>
        <taxon>Suillineae</taxon>
        <taxon>Suillaceae</taxon>
        <taxon>Suillus</taxon>
    </lineage>
</organism>
<feature type="non-terminal residue" evidence="2">
    <location>
        <position position="330"/>
    </location>
</feature>
<reference evidence="2 3" key="1">
    <citation type="submission" date="2014-04" db="EMBL/GenBank/DDBJ databases">
        <authorList>
            <consortium name="DOE Joint Genome Institute"/>
            <person name="Kuo A."/>
            <person name="Ruytinx J."/>
            <person name="Rineau F."/>
            <person name="Colpaert J."/>
            <person name="Kohler A."/>
            <person name="Nagy L.G."/>
            <person name="Floudas D."/>
            <person name="Copeland A."/>
            <person name="Barry K.W."/>
            <person name="Cichocki N."/>
            <person name="Veneault-Fourrey C."/>
            <person name="LaButti K."/>
            <person name="Lindquist E.A."/>
            <person name="Lipzen A."/>
            <person name="Lundell T."/>
            <person name="Morin E."/>
            <person name="Murat C."/>
            <person name="Sun H."/>
            <person name="Tunlid A."/>
            <person name="Henrissat B."/>
            <person name="Grigoriev I.V."/>
            <person name="Hibbett D.S."/>
            <person name="Martin F."/>
            <person name="Nordberg H.P."/>
            <person name="Cantor M.N."/>
            <person name="Hua S.X."/>
        </authorList>
    </citation>
    <scope>NUCLEOTIDE SEQUENCE [LARGE SCALE GENOMIC DNA]</scope>
    <source>
        <strain evidence="2 3">UH-Slu-Lm8-n1</strain>
    </source>
</reference>
<dbReference type="HOGENOM" id="CLU_064991_0_0_1"/>
<feature type="non-terminal residue" evidence="2">
    <location>
        <position position="1"/>
    </location>
</feature>
<protein>
    <submittedName>
        <fullName evidence="2">Unplaced genomic scaffold CY34scaffold_1893, whole genome shotgun sequence</fullName>
    </submittedName>
</protein>
<evidence type="ECO:0000313" key="3">
    <source>
        <dbReference type="Proteomes" id="UP000054485"/>
    </source>
</evidence>
<dbReference type="AlphaFoldDB" id="A0A0C9ZZR2"/>
<sequence length="330" mass="37984">REHRDLEKLLPGVIVGAVTDEVACAIRAITEFIFQAQNLFLYDETLHSLSEALREFHYYKDFILTSGGRRGKNGPLHHFQIPKLELMQHVIRSTRAMGAPYQWTSDITERCHITHVKRPYRTSNRKNFHGQCCRFLDRQEKLQFFQLYTVLKSQRASLIYEMSREANTMALHYPEATWISTVLPGEQYVVAGKPITSLFDNNRTRFSSDDTVAILLTCRPHFPHQSIEEASQRFHIPDLCPALGDLISGRSYLERNGRRICRPNCSLSFHYLHVWQKFRMQRRAMQDSRIVSPAHTVQALPPSSSMPFGRGDTVLITHESGELLSPAASE</sequence>
<dbReference type="STRING" id="930992.A0A0C9ZZR2"/>
<keyword evidence="3" id="KW-1185">Reference proteome</keyword>
<reference evidence="3" key="2">
    <citation type="submission" date="2015-01" db="EMBL/GenBank/DDBJ databases">
        <title>Evolutionary Origins and Diversification of the Mycorrhizal Mutualists.</title>
        <authorList>
            <consortium name="DOE Joint Genome Institute"/>
            <consortium name="Mycorrhizal Genomics Consortium"/>
            <person name="Kohler A."/>
            <person name="Kuo A."/>
            <person name="Nagy L.G."/>
            <person name="Floudas D."/>
            <person name="Copeland A."/>
            <person name="Barry K.W."/>
            <person name="Cichocki N."/>
            <person name="Veneault-Fourrey C."/>
            <person name="LaButti K."/>
            <person name="Lindquist E.A."/>
            <person name="Lipzen A."/>
            <person name="Lundell T."/>
            <person name="Morin E."/>
            <person name="Murat C."/>
            <person name="Riley R."/>
            <person name="Ohm R."/>
            <person name="Sun H."/>
            <person name="Tunlid A."/>
            <person name="Henrissat B."/>
            <person name="Grigoriev I.V."/>
            <person name="Hibbett D.S."/>
            <person name="Martin F."/>
        </authorList>
    </citation>
    <scope>NUCLEOTIDE SEQUENCE [LARGE SCALE GENOMIC DNA]</scope>
    <source>
        <strain evidence="3">UH-Slu-Lm8-n1</strain>
    </source>
</reference>
<evidence type="ECO:0000313" key="2">
    <source>
        <dbReference type="EMBL" id="KIK31414.1"/>
    </source>
</evidence>
<evidence type="ECO:0000259" key="1">
    <source>
        <dbReference type="Pfam" id="PF20722"/>
    </source>
</evidence>
<feature type="domain" description="DUF6830" evidence="1">
    <location>
        <begin position="206"/>
        <end position="320"/>
    </location>
</feature>
<dbReference type="InParanoid" id="A0A0C9ZZR2"/>
<dbReference type="EMBL" id="KN837024">
    <property type="protein sequence ID" value="KIK31414.1"/>
    <property type="molecule type" value="Genomic_DNA"/>
</dbReference>